<dbReference type="PANTHER" id="PTHR33392:SF6">
    <property type="entry name" value="POLYISOPRENYL-TEICHOIC ACID--PEPTIDOGLYCAN TEICHOIC ACID TRANSFERASE TAGU"/>
    <property type="match status" value="1"/>
</dbReference>
<proteinExistence type="inferred from homology"/>
<sequence length="296" mass="31641">MIWAVASIWNSIERVDAAPTNSARPAAGSGSNFLLVGTDSREDLTRAERNDLVTGHAEGSRADTIMLLHLPDSGTPTLVSIPRDSYVDIPGIGANKINAAYASGGPKLLVDTVEQATDLRIDGYLEIGFGGFVHVVSTVGGVRMCLDEPVQDDKTRLDLPAGCQVLEGAEALNYVRMRYGDPRGDLGRVERQREFLAALTHEMATPSTVLVPWRLHDVGTATGSAMTLGEDTSMWETVQMARGMRSISNGDGQSVTVPVADANYQTNAGSSVLWDEAKAAELFEALRTGDPLSIEP</sequence>
<name>A0A516GFW5_9MICO</name>
<accession>A0A516GFW5</accession>
<evidence type="ECO:0000259" key="2">
    <source>
        <dbReference type="Pfam" id="PF03816"/>
    </source>
</evidence>
<dbReference type="OrthoDB" id="9782542at2"/>
<dbReference type="Gene3D" id="3.40.630.190">
    <property type="entry name" value="LCP protein"/>
    <property type="match status" value="1"/>
</dbReference>
<dbReference type="AlphaFoldDB" id="A0A516GFW5"/>
<evidence type="ECO:0000313" key="4">
    <source>
        <dbReference type="Proteomes" id="UP000315395"/>
    </source>
</evidence>
<dbReference type="PANTHER" id="PTHR33392">
    <property type="entry name" value="POLYISOPRENYL-TEICHOIC ACID--PEPTIDOGLYCAN TEICHOIC ACID TRANSFERASE TAGU"/>
    <property type="match status" value="1"/>
</dbReference>
<comment type="similarity">
    <text evidence="1">Belongs to the LytR/CpsA/Psr (LCP) family.</text>
</comment>
<dbReference type="EMBL" id="CP041616">
    <property type="protein sequence ID" value="QDO90416.1"/>
    <property type="molecule type" value="Genomic_DNA"/>
</dbReference>
<keyword evidence="4" id="KW-1185">Reference proteome</keyword>
<dbReference type="Proteomes" id="UP000315395">
    <property type="component" value="Chromosome"/>
</dbReference>
<dbReference type="InterPro" id="IPR050922">
    <property type="entry name" value="LytR/CpsA/Psr_CW_biosynth"/>
</dbReference>
<feature type="domain" description="Cell envelope-related transcriptional attenuator" evidence="2">
    <location>
        <begin position="61"/>
        <end position="204"/>
    </location>
</feature>
<dbReference type="NCBIfam" id="TIGR00350">
    <property type="entry name" value="lytR_cpsA_psr"/>
    <property type="match status" value="1"/>
</dbReference>
<evidence type="ECO:0000313" key="3">
    <source>
        <dbReference type="EMBL" id="QDO90416.1"/>
    </source>
</evidence>
<dbReference type="KEGG" id="orz:FNH13_13710"/>
<evidence type="ECO:0000256" key="1">
    <source>
        <dbReference type="ARBA" id="ARBA00006068"/>
    </source>
</evidence>
<dbReference type="InterPro" id="IPR004474">
    <property type="entry name" value="LytR_CpsA_psr"/>
</dbReference>
<dbReference type="Pfam" id="PF03816">
    <property type="entry name" value="LytR_cpsA_psr"/>
    <property type="match status" value="1"/>
</dbReference>
<protein>
    <submittedName>
        <fullName evidence="3">LytR family transcriptional regulator</fullName>
    </submittedName>
</protein>
<gene>
    <name evidence="3" type="ORF">FNH13_13710</name>
</gene>
<organism evidence="3 4">
    <name type="scientific">Ornithinimicrobium ciconiae</name>
    <dbReference type="NCBI Taxonomy" id="2594265"/>
    <lineage>
        <taxon>Bacteria</taxon>
        <taxon>Bacillati</taxon>
        <taxon>Actinomycetota</taxon>
        <taxon>Actinomycetes</taxon>
        <taxon>Micrococcales</taxon>
        <taxon>Ornithinimicrobiaceae</taxon>
        <taxon>Ornithinimicrobium</taxon>
    </lineage>
</organism>
<reference evidence="3 4" key="1">
    <citation type="submission" date="2019-07" db="EMBL/GenBank/DDBJ databases">
        <title>complete genome sequencing of Ornithinimicrobium sp. H23M54.</title>
        <authorList>
            <person name="Bae J.-W."/>
            <person name="Lee S.-Y."/>
        </authorList>
    </citation>
    <scope>NUCLEOTIDE SEQUENCE [LARGE SCALE GENOMIC DNA]</scope>
    <source>
        <strain evidence="3 4">H23M54</strain>
    </source>
</reference>